<name>A0A5C3EE34_9BASI</name>
<dbReference type="Gene3D" id="3.30.1380.20">
    <property type="entry name" value="Trafficking protein particle complex subunit 3"/>
    <property type="match status" value="1"/>
</dbReference>
<evidence type="ECO:0000256" key="2">
    <source>
        <dbReference type="SAM" id="MobiDB-lite"/>
    </source>
</evidence>
<dbReference type="InterPro" id="IPR007194">
    <property type="entry name" value="TRAPP_component"/>
</dbReference>
<dbReference type="Proteomes" id="UP000324022">
    <property type="component" value="Unassembled WGS sequence"/>
</dbReference>
<dbReference type="AlphaFoldDB" id="A0A5C3EE34"/>
<keyword evidence="4" id="KW-1185">Reference proteome</keyword>
<protein>
    <submittedName>
        <fullName evidence="3">Related to TRS33 - subunit of the transport protein particle complex</fullName>
    </submittedName>
</protein>
<reference evidence="3 4" key="1">
    <citation type="submission" date="2018-03" db="EMBL/GenBank/DDBJ databases">
        <authorList>
            <person name="Guldener U."/>
        </authorList>
    </citation>
    <scope>NUCLEOTIDE SEQUENCE [LARGE SCALE GENOMIC DNA]</scope>
    <source>
        <strain evidence="3 4">NBRC100155</strain>
    </source>
</reference>
<feature type="region of interest" description="Disordered" evidence="2">
    <location>
        <begin position="115"/>
        <end position="144"/>
    </location>
</feature>
<gene>
    <name evidence="3" type="ORF">UTRI_04857</name>
</gene>
<dbReference type="CDD" id="cd14944">
    <property type="entry name" value="TRAPPC6A_Trs33"/>
    <property type="match status" value="1"/>
</dbReference>
<comment type="similarity">
    <text evidence="1">Belongs to the TRAPP small subunits family. BET3 subfamily.</text>
</comment>
<evidence type="ECO:0000256" key="1">
    <source>
        <dbReference type="ARBA" id="ARBA00006218"/>
    </source>
</evidence>
<sequence length="320" mass="33503">MSRPATAGPSTAPAIERLSIGSSSSPSIPRPSHALPSLSASANPGSGSGDAAHPGTSAGLITSDVLDLATPILHYVDSQALHSLATEMVHTLIHSSRFVARKQLLAREELQLAGINLPPPPSSSSRPPSSTIAPASTATSAASPHSEVVRSVSGIKPSASETLSEIESMLIQRLESIGYHVGYHTAENLARDRARFTDTLDVLKFVCKEVWTSVWGKQVDNLRTNHRGVYVLHDNQFQPLRHVSTAHGAQVTAKEARVFLAYPVGIVKGALAQLDVPSAVVAETNQAPQCTFHVKTQRTTGAGQAATAASGATTQAPQAS</sequence>
<feature type="compositionally biased region" description="Low complexity" evidence="2">
    <location>
        <begin position="19"/>
        <end position="52"/>
    </location>
</feature>
<dbReference type="SUPFAM" id="SSF111126">
    <property type="entry name" value="Ligand-binding domain in the NO signalling and Golgi transport"/>
    <property type="match status" value="1"/>
</dbReference>
<dbReference type="GO" id="GO:0005802">
    <property type="term" value="C:trans-Golgi network"/>
    <property type="evidence" value="ECO:0007669"/>
    <property type="project" value="TreeGrafter"/>
</dbReference>
<feature type="compositionally biased region" description="Low complexity" evidence="2">
    <location>
        <begin position="123"/>
        <end position="144"/>
    </location>
</feature>
<proteinExistence type="inferred from homology"/>
<feature type="region of interest" description="Disordered" evidence="2">
    <location>
        <begin position="1"/>
        <end position="55"/>
    </location>
</feature>
<dbReference type="EMBL" id="OOIN01000022">
    <property type="protein sequence ID" value="SPO28460.1"/>
    <property type="molecule type" value="Genomic_DNA"/>
</dbReference>
<evidence type="ECO:0000313" key="3">
    <source>
        <dbReference type="EMBL" id="SPO28460.1"/>
    </source>
</evidence>
<accession>A0A5C3EE34</accession>
<dbReference type="GO" id="GO:0005801">
    <property type="term" value="C:cis-Golgi network"/>
    <property type="evidence" value="ECO:0007669"/>
    <property type="project" value="TreeGrafter"/>
</dbReference>
<evidence type="ECO:0000313" key="4">
    <source>
        <dbReference type="Proteomes" id="UP000324022"/>
    </source>
</evidence>
<dbReference type="Pfam" id="PF04051">
    <property type="entry name" value="TRAPP"/>
    <property type="match status" value="1"/>
</dbReference>
<dbReference type="InterPro" id="IPR024096">
    <property type="entry name" value="NO_sig/Golgi_transp_ligand-bd"/>
</dbReference>
<dbReference type="OrthoDB" id="941624at2759"/>
<dbReference type="PANTHER" id="PTHR12817:SF0">
    <property type="entry name" value="GEO08327P1"/>
    <property type="match status" value="1"/>
</dbReference>
<dbReference type="GO" id="GO:0030008">
    <property type="term" value="C:TRAPP complex"/>
    <property type="evidence" value="ECO:0007669"/>
    <property type="project" value="TreeGrafter"/>
</dbReference>
<organism evidence="3 4">
    <name type="scientific">Ustilago trichophora</name>
    <dbReference type="NCBI Taxonomy" id="86804"/>
    <lineage>
        <taxon>Eukaryota</taxon>
        <taxon>Fungi</taxon>
        <taxon>Dikarya</taxon>
        <taxon>Basidiomycota</taxon>
        <taxon>Ustilaginomycotina</taxon>
        <taxon>Ustilaginomycetes</taxon>
        <taxon>Ustilaginales</taxon>
        <taxon>Ustilaginaceae</taxon>
        <taxon>Ustilago</taxon>
    </lineage>
</organism>
<dbReference type="PANTHER" id="PTHR12817">
    <property type="entry name" value="TRAFFICKING PROTEIN PARTICLE COMPLEX SUBUNIT 6B"/>
    <property type="match status" value="1"/>
</dbReference>
<dbReference type="GO" id="GO:0006888">
    <property type="term" value="P:endoplasmic reticulum to Golgi vesicle-mediated transport"/>
    <property type="evidence" value="ECO:0007669"/>
    <property type="project" value="TreeGrafter"/>
</dbReference>
<dbReference type="InterPro" id="IPR037992">
    <property type="entry name" value="TRAPPC6/Trs33"/>
</dbReference>